<dbReference type="Gene3D" id="3.40.50.1110">
    <property type="entry name" value="SGNH hydrolase"/>
    <property type="match status" value="1"/>
</dbReference>
<comment type="caution">
    <text evidence="4">The sequence shown here is derived from an EMBL/GenBank/DDBJ whole genome shotgun (WGS) entry which is preliminary data.</text>
</comment>
<dbReference type="GO" id="GO:0016042">
    <property type="term" value="P:lipid catabolic process"/>
    <property type="evidence" value="ECO:0007669"/>
    <property type="project" value="UniProtKB-KW"/>
</dbReference>
<dbReference type="InterPro" id="IPR001087">
    <property type="entry name" value="GDSL"/>
</dbReference>
<evidence type="ECO:0000313" key="4">
    <source>
        <dbReference type="EMBL" id="THG10329.1"/>
    </source>
</evidence>
<keyword evidence="2" id="KW-0378">Hydrolase</keyword>
<sequence>MTLSSIQFHYVKLFNETEEVMLELQTLYNFGAKKFGIIGVPPIGCCPAQRRYNATRGCQERLNDFARAFHFALDTLMRKISTELPKMKYSLGNTYELIINIIQNPSPFRRLNAEATSQLAAVTLYDGPPRFVTPINFRQLAKDN</sequence>
<dbReference type="InterPro" id="IPR036514">
    <property type="entry name" value="SGNH_hydro_sf"/>
</dbReference>
<reference evidence="4 5" key="1">
    <citation type="journal article" date="2018" name="Proc. Natl. Acad. Sci. U.S.A.">
        <title>Draft genome sequence of Camellia sinensis var. sinensis provides insights into the evolution of the tea genome and tea quality.</title>
        <authorList>
            <person name="Wei C."/>
            <person name="Yang H."/>
            <person name="Wang S."/>
            <person name="Zhao J."/>
            <person name="Liu C."/>
            <person name="Gao L."/>
            <person name="Xia E."/>
            <person name="Lu Y."/>
            <person name="Tai Y."/>
            <person name="She G."/>
            <person name="Sun J."/>
            <person name="Cao H."/>
            <person name="Tong W."/>
            <person name="Gao Q."/>
            <person name="Li Y."/>
            <person name="Deng W."/>
            <person name="Jiang X."/>
            <person name="Wang W."/>
            <person name="Chen Q."/>
            <person name="Zhang S."/>
            <person name="Li H."/>
            <person name="Wu J."/>
            <person name="Wang P."/>
            <person name="Li P."/>
            <person name="Shi C."/>
            <person name="Zheng F."/>
            <person name="Jian J."/>
            <person name="Huang B."/>
            <person name="Shan D."/>
            <person name="Shi M."/>
            <person name="Fang C."/>
            <person name="Yue Y."/>
            <person name="Li F."/>
            <person name="Li D."/>
            <person name="Wei S."/>
            <person name="Han B."/>
            <person name="Jiang C."/>
            <person name="Yin Y."/>
            <person name="Xia T."/>
            <person name="Zhang Z."/>
            <person name="Bennetzen J.L."/>
            <person name="Zhao S."/>
            <person name="Wan X."/>
        </authorList>
    </citation>
    <scope>NUCLEOTIDE SEQUENCE [LARGE SCALE GENOMIC DNA]</scope>
    <source>
        <strain evidence="5">cv. Shuchazao</strain>
        <tissue evidence="4">Leaf</tissue>
    </source>
</reference>
<dbReference type="Pfam" id="PF00657">
    <property type="entry name" value="Lipase_GDSL"/>
    <property type="match status" value="1"/>
</dbReference>
<keyword evidence="5" id="KW-1185">Reference proteome</keyword>
<dbReference type="PANTHER" id="PTHR45648">
    <property type="entry name" value="GDSL LIPASE/ACYLHYDROLASE FAMILY PROTEIN (AFU_ORTHOLOGUE AFUA_4G14700)"/>
    <property type="match status" value="1"/>
</dbReference>
<comment type="similarity">
    <text evidence="1">Belongs to the 'GDSL' lipolytic enzyme family.</text>
</comment>
<dbReference type="InterPro" id="IPR051058">
    <property type="entry name" value="GDSL_Est/Lipase"/>
</dbReference>
<evidence type="ECO:0000256" key="2">
    <source>
        <dbReference type="ARBA" id="ARBA00022801"/>
    </source>
</evidence>
<dbReference type="STRING" id="542762.A0A4S4E363"/>
<dbReference type="Proteomes" id="UP000306102">
    <property type="component" value="Unassembled WGS sequence"/>
</dbReference>
<organism evidence="4 5">
    <name type="scientific">Camellia sinensis var. sinensis</name>
    <name type="common">China tea</name>
    <dbReference type="NCBI Taxonomy" id="542762"/>
    <lineage>
        <taxon>Eukaryota</taxon>
        <taxon>Viridiplantae</taxon>
        <taxon>Streptophyta</taxon>
        <taxon>Embryophyta</taxon>
        <taxon>Tracheophyta</taxon>
        <taxon>Spermatophyta</taxon>
        <taxon>Magnoliopsida</taxon>
        <taxon>eudicotyledons</taxon>
        <taxon>Gunneridae</taxon>
        <taxon>Pentapetalae</taxon>
        <taxon>asterids</taxon>
        <taxon>Ericales</taxon>
        <taxon>Theaceae</taxon>
        <taxon>Camellia</taxon>
    </lineage>
</organism>
<keyword evidence="3" id="KW-0443">Lipid metabolism</keyword>
<dbReference type="PANTHER" id="PTHR45648:SF17">
    <property type="entry name" value="GDSL ESTERASE_LIPASE"/>
    <property type="match status" value="1"/>
</dbReference>
<dbReference type="AlphaFoldDB" id="A0A4S4E363"/>
<dbReference type="EMBL" id="SDRB02007932">
    <property type="protein sequence ID" value="THG10329.1"/>
    <property type="molecule type" value="Genomic_DNA"/>
</dbReference>
<proteinExistence type="inferred from homology"/>
<dbReference type="GO" id="GO:0016788">
    <property type="term" value="F:hydrolase activity, acting on ester bonds"/>
    <property type="evidence" value="ECO:0007669"/>
    <property type="project" value="InterPro"/>
</dbReference>
<evidence type="ECO:0000256" key="1">
    <source>
        <dbReference type="ARBA" id="ARBA00008668"/>
    </source>
</evidence>
<evidence type="ECO:0008006" key="6">
    <source>
        <dbReference type="Google" id="ProtNLM"/>
    </source>
</evidence>
<evidence type="ECO:0000256" key="3">
    <source>
        <dbReference type="ARBA" id="ARBA00022963"/>
    </source>
</evidence>
<evidence type="ECO:0000313" key="5">
    <source>
        <dbReference type="Proteomes" id="UP000306102"/>
    </source>
</evidence>
<keyword evidence="3" id="KW-0442">Lipid degradation</keyword>
<accession>A0A4S4E363</accession>
<gene>
    <name evidence="4" type="ORF">TEA_029339</name>
</gene>
<name>A0A4S4E363_CAMSN</name>
<protein>
    <recommendedName>
        <fullName evidence="6">GDSL esterase/lipase</fullName>
    </recommendedName>
</protein>